<dbReference type="Pfam" id="PF00120">
    <property type="entry name" value="Gln-synt_C"/>
    <property type="match status" value="1"/>
</dbReference>
<dbReference type="SMART" id="SM01230">
    <property type="entry name" value="Gln-synt_C"/>
    <property type="match status" value="1"/>
</dbReference>
<evidence type="ECO:0000256" key="5">
    <source>
        <dbReference type="ARBA" id="ARBA00022490"/>
    </source>
</evidence>
<feature type="binding site" evidence="14">
    <location>
        <position position="249"/>
    </location>
    <ligand>
        <name>Mg(2+)</name>
        <dbReference type="ChEBI" id="CHEBI:18420"/>
        <label>1</label>
    </ligand>
</feature>
<dbReference type="PANTHER" id="PTHR43785:SF12">
    <property type="entry name" value="TYPE-1 GLUTAMINE SYNTHETASE 2"/>
    <property type="match status" value="1"/>
</dbReference>
<feature type="binding site" evidence="13">
    <location>
        <position position="188"/>
    </location>
    <ligand>
        <name>ATP</name>
        <dbReference type="ChEBI" id="CHEBI:30616"/>
    </ligand>
</feature>
<dbReference type="GO" id="GO:0046872">
    <property type="term" value="F:metal ion binding"/>
    <property type="evidence" value="ECO:0007669"/>
    <property type="project" value="UniProtKB-KW"/>
</dbReference>
<dbReference type="NCBIfam" id="TIGR00653">
    <property type="entry name" value="GlnA"/>
    <property type="match status" value="1"/>
</dbReference>
<dbReference type="PROSITE" id="PS00181">
    <property type="entry name" value="GLNA_ATP"/>
    <property type="match status" value="1"/>
</dbReference>
<dbReference type="InterPro" id="IPR014746">
    <property type="entry name" value="Gln_synth/guanido_kin_cat_dom"/>
</dbReference>
<dbReference type="EC" id="6.3.1.2" evidence="3 17"/>
<dbReference type="PROSITE" id="PS00180">
    <property type="entry name" value="GLNA_1"/>
    <property type="match status" value="1"/>
</dbReference>
<evidence type="ECO:0000259" key="19">
    <source>
        <dbReference type="PROSITE" id="PS51987"/>
    </source>
</evidence>
<dbReference type="GO" id="GO:0005737">
    <property type="term" value="C:cytoplasm"/>
    <property type="evidence" value="ECO:0007669"/>
    <property type="project" value="UniProtKB-SubCell"/>
</dbReference>
<dbReference type="GO" id="GO:0005524">
    <property type="term" value="F:ATP binding"/>
    <property type="evidence" value="ECO:0007669"/>
    <property type="project" value="UniProtKB-KW"/>
</dbReference>
<keyword evidence="8 13" id="KW-0547">Nucleotide-binding</keyword>
<proteinExistence type="inferred from homology"/>
<dbReference type="SUPFAM" id="SSF55931">
    <property type="entry name" value="Glutamine synthetase/guanido kinase"/>
    <property type="match status" value="1"/>
</dbReference>
<evidence type="ECO:0000256" key="11">
    <source>
        <dbReference type="ARBA" id="ARBA00049436"/>
    </source>
</evidence>
<feature type="domain" description="GS beta-grasp" evidence="18">
    <location>
        <begin position="15"/>
        <end position="103"/>
    </location>
</feature>
<evidence type="ECO:0000256" key="6">
    <source>
        <dbReference type="ARBA" id="ARBA00022598"/>
    </source>
</evidence>
<comment type="similarity">
    <text evidence="2 15 16">Belongs to the glutamine synthetase family.</text>
</comment>
<dbReference type="GO" id="GO:0004356">
    <property type="term" value="F:glutamine synthetase activity"/>
    <property type="evidence" value="ECO:0007669"/>
    <property type="project" value="UniProtKB-EC"/>
</dbReference>
<evidence type="ECO:0000256" key="1">
    <source>
        <dbReference type="ARBA" id="ARBA00004496"/>
    </source>
</evidence>
<dbReference type="OrthoDB" id="9807095at2"/>
<dbReference type="InterPro" id="IPR036651">
    <property type="entry name" value="Gln_synt_N_sf"/>
</dbReference>
<feature type="binding site" evidence="14">
    <location>
        <position position="193"/>
    </location>
    <ligand>
        <name>Mg(2+)</name>
        <dbReference type="ChEBI" id="CHEBI:18420"/>
        <label>1</label>
    </ligand>
</feature>
<dbReference type="InParanoid" id="A0A397R0S7"/>
<dbReference type="InterPro" id="IPR004809">
    <property type="entry name" value="Gln_synth_I"/>
</dbReference>
<dbReference type="PANTHER" id="PTHR43785">
    <property type="entry name" value="GAMMA-GLUTAMYLPUTRESCINE SYNTHETASE"/>
    <property type="match status" value="1"/>
</dbReference>
<dbReference type="AlphaFoldDB" id="A0A397R0S7"/>
<evidence type="ECO:0000256" key="15">
    <source>
        <dbReference type="PROSITE-ProRule" id="PRU01330"/>
    </source>
</evidence>
<dbReference type="Gene3D" id="3.30.590.10">
    <property type="entry name" value="Glutamine synthetase/guanido kinase, catalytic domain"/>
    <property type="match status" value="1"/>
</dbReference>
<keyword evidence="5" id="KW-0963">Cytoplasm</keyword>
<feature type="binding site" evidence="14">
    <location>
        <position position="338"/>
    </location>
    <ligand>
        <name>Mg(2+)</name>
        <dbReference type="ChEBI" id="CHEBI:18420"/>
        <label>1</label>
    </ligand>
</feature>
<dbReference type="InterPro" id="IPR008147">
    <property type="entry name" value="Gln_synt_N"/>
</dbReference>
<dbReference type="InterPro" id="IPR027302">
    <property type="entry name" value="Gln_synth_N_conserv_site"/>
</dbReference>
<feature type="binding site" evidence="12">
    <location>
        <position position="309"/>
    </location>
    <ligand>
        <name>L-glutamate</name>
        <dbReference type="ChEBI" id="CHEBI:29985"/>
    </ligand>
</feature>
<evidence type="ECO:0000256" key="16">
    <source>
        <dbReference type="RuleBase" id="RU000384"/>
    </source>
</evidence>
<feature type="binding site" evidence="12">
    <location>
        <position position="303"/>
    </location>
    <ligand>
        <name>L-glutamate</name>
        <dbReference type="ChEBI" id="CHEBI:29985"/>
    </ligand>
</feature>
<feature type="binding site" evidence="14">
    <location>
        <position position="138"/>
    </location>
    <ligand>
        <name>Mg(2+)</name>
        <dbReference type="ChEBI" id="CHEBI:18420"/>
        <label>1</label>
    </ligand>
</feature>
<comment type="catalytic activity">
    <reaction evidence="11 17">
        <text>L-glutamate + NH4(+) + ATP = L-glutamine + ADP + phosphate + H(+)</text>
        <dbReference type="Rhea" id="RHEA:16169"/>
        <dbReference type="ChEBI" id="CHEBI:15378"/>
        <dbReference type="ChEBI" id="CHEBI:28938"/>
        <dbReference type="ChEBI" id="CHEBI:29985"/>
        <dbReference type="ChEBI" id="CHEBI:30616"/>
        <dbReference type="ChEBI" id="CHEBI:43474"/>
        <dbReference type="ChEBI" id="CHEBI:58359"/>
        <dbReference type="ChEBI" id="CHEBI:456216"/>
        <dbReference type="EC" id="6.3.1.2"/>
    </reaction>
</comment>
<protein>
    <recommendedName>
        <fullName evidence="4 17">Glutamine synthetase</fullName>
        <ecNumber evidence="3 17">6.3.1.2</ecNumber>
    </recommendedName>
</protein>
<evidence type="ECO:0000256" key="3">
    <source>
        <dbReference type="ARBA" id="ARBA00012937"/>
    </source>
</evidence>
<evidence type="ECO:0000256" key="8">
    <source>
        <dbReference type="ARBA" id="ARBA00022741"/>
    </source>
</evidence>
<gene>
    <name evidence="20" type="ORF">EI71_01670</name>
</gene>
<evidence type="ECO:0000313" key="20">
    <source>
        <dbReference type="EMBL" id="RIA65027.1"/>
    </source>
</evidence>
<dbReference type="SUPFAM" id="SSF54368">
    <property type="entry name" value="Glutamine synthetase, N-terminal domain"/>
    <property type="match status" value="1"/>
</dbReference>
<feature type="binding site" evidence="13">
    <location>
        <begin position="203"/>
        <end position="205"/>
    </location>
    <ligand>
        <name>ATP</name>
        <dbReference type="ChEBI" id="CHEBI:30616"/>
    </ligand>
</feature>
<feature type="binding site" evidence="14">
    <location>
        <position position="200"/>
    </location>
    <ligand>
        <name>Mg(2+)</name>
        <dbReference type="ChEBI" id="CHEBI:18420"/>
        <label>1</label>
    </ligand>
</feature>
<evidence type="ECO:0000256" key="13">
    <source>
        <dbReference type="PIRSR" id="PIRSR604809-2"/>
    </source>
</evidence>
<comment type="subcellular location">
    <subcellularLocation>
        <location evidence="1">Cytoplasm</location>
    </subcellularLocation>
</comment>
<dbReference type="Gene3D" id="3.10.20.70">
    <property type="entry name" value="Glutamine synthetase, N-terminal domain"/>
    <property type="match status" value="1"/>
</dbReference>
<dbReference type="FunFam" id="3.30.590.10:FF:000003">
    <property type="entry name" value="Glutamine synthetase 2"/>
    <property type="match status" value="1"/>
</dbReference>
<comment type="cofactor">
    <cofactor evidence="14">
        <name>Mg(2+)</name>
        <dbReference type="ChEBI" id="CHEBI:18420"/>
    </cofactor>
    <text evidence="14">Binds 2 Mg(2+) ions per subunit.</text>
</comment>
<name>A0A397R0S7_9MOLU</name>
<evidence type="ECO:0000256" key="10">
    <source>
        <dbReference type="ARBA" id="ARBA00022842"/>
    </source>
</evidence>
<dbReference type="PROSITE" id="PS51986">
    <property type="entry name" value="GS_BETA_GRASP"/>
    <property type="match status" value="1"/>
</dbReference>
<feature type="binding site" evidence="14">
    <location>
        <position position="136"/>
    </location>
    <ligand>
        <name>Mg(2+)</name>
        <dbReference type="ChEBI" id="CHEBI:18420"/>
        <label>1</label>
    </ligand>
</feature>
<dbReference type="RefSeq" id="WP_119016760.1">
    <property type="nucleotide sequence ID" value="NZ_QXEV01000025.1"/>
</dbReference>
<reference evidence="20 21" key="1">
    <citation type="submission" date="2018-08" db="EMBL/GenBank/DDBJ databases">
        <title>Genomic Encyclopedia of Archaeal and Bacterial Type Strains, Phase II (KMG-II): from individual species to whole genera.</title>
        <authorList>
            <person name="Goeker M."/>
        </authorList>
    </citation>
    <scope>NUCLEOTIDE SEQUENCE [LARGE SCALE GENOMIC DNA]</scope>
    <source>
        <strain evidence="20 21">ATCC 27112</strain>
    </source>
</reference>
<keyword evidence="10 14" id="KW-0460">Magnesium</keyword>
<organism evidence="20 21">
    <name type="scientific">Anaeroplasma bactoclasticum</name>
    <dbReference type="NCBI Taxonomy" id="2088"/>
    <lineage>
        <taxon>Bacteria</taxon>
        <taxon>Bacillati</taxon>
        <taxon>Mycoplasmatota</taxon>
        <taxon>Mollicutes</taxon>
        <taxon>Anaeroplasmatales</taxon>
        <taxon>Anaeroplasmataceae</taxon>
        <taxon>Anaeroplasma</taxon>
    </lineage>
</organism>
<dbReference type="FunCoup" id="A0A397R0S7">
    <property type="interactions" value="299"/>
</dbReference>
<evidence type="ECO:0000256" key="14">
    <source>
        <dbReference type="PIRSR" id="PIRSR604809-3"/>
    </source>
</evidence>
<keyword evidence="21" id="KW-1185">Reference proteome</keyword>
<feature type="binding site" evidence="13">
    <location>
        <position position="321"/>
    </location>
    <ligand>
        <name>ATP</name>
        <dbReference type="ChEBI" id="CHEBI:30616"/>
    </ligand>
</feature>
<feature type="domain" description="GS catalytic" evidence="19">
    <location>
        <begin position="112"/>
        <end position="449"/>
    </location>
</feature>
<dbReference type="Pfam" id="PF03951">
    <property type="entry name" value="Gln-synt_N"/>
    <property type="match status" value="1"/>
</dbReference>
<comment type="caution">
    <text evidence="20">The sequence shown here is derived from an EMBL/GenBank/DDBJ whole genome shotgun (WGS) entry which is preliminary data.</text>
</comment>
<dbReference type="GO" id="GO:0006542">
    <property type="term" value="P:glutamine biosynthetic process"/>
    <property type="evidence" value="ECO:0007669"/>
    <property type="project" value="InterPro"/>
</dbReference>
<evidence type="ECO:0000256" key="12">
    <source>
        <dbReference type="PIRSR" id="PIRSR604809-1"/>
    </source>
</evidence>
<feature type="binding site" evidence="12">
    <location>
        <position position="340"/>
    </location>
    <ligand>
        <name>L-glutamate</name>
        <dbReference type="ChEBI" id="CHEBI:29985"/>
    </ligand>
</feature>
<sequence>MSYTKADIRRICKEENIRYIRMMFTDMMGSLKNVEIPVTRLEDCLDNQVMFDGSSIEGFVRIYEADMYLHPDLDTFLVLSWENTAYGKVARFICDVYQPSENGEHVPFEGDPRGILKRNIEKMRKLGYKAFNCGVEPEFFLFKLNGEGNPTLEFNDTGSYFDLAPVDSAEDCRRDIVLELQKIGFTIEAAHHEVATGQHEINFKFDSAVEVCDQVQTFKLVVKNIARRHGLHATFMPKPVEGIAGSGMHVNCSLLTMDDKNAFYDPNTKNQLSEVAEKWISGIIHHAKGFCLITNPIVNSYKRIVPGYEAPCYISWSNANRSTMIRIPAARGNKTRTEVRSVDGSANPYLAIAAILAAGLDGVEGNVPLVSPVDENLFDLDDEGRKALGVESLPSDLNEAIKEFKKDTLIQEAMGSHTVKKLLEAKTIEWNAYHKFVTNWEIKRYINKY</sequence>
<keyword evidence="7 14" id="KW-0479">Metal-binding</keyword>
<evidence type="ECO:0000313" key="21">
    <source>
        <dbReference type="Proteomes" id="UP000266506"/>
    </source>
</evidence>
<dbReference type="Proteomes" id="UP000266506">
    <property type="component" value="Unassembled WGS sequence"/>
</dbReference>
<evidence type="ECO:0000259" key="18">
    <source>
        <dbReference type="PROSITE" id="PS51986"/>
    </source>
</evidence>
<keyword evidence="9 13" id="KW-0067">ATP-binding</keyword>
<evidence type="ECO:0000256" key="9">
    <source>
        <dbReference type="ARBA" id="ARBA00022840"/>
    </source>
</evidence>
<evidence type="ECO:0000256" key="17">
    <source>
        <dbReference type="RuleBase" id="RU004356"/>
    </source>
</evidence>
<dbReference type="PROSITE" id="PS51987">
    <property type="entry name" value="GS_CATALYTIC"/>
    <property type="match status" value="1"/>
</dbReference>
<dbReference type="InterPro" id="IPR027303">
    <property type="entry name" value="Gln_synth_gly_rich_site"/>
</dbReference>
<evidence type="ECO:0000256" key="4">
    <source>
        <dbReference type="ARBA" id="ARBA00021364"/>
    </source>
</evidence>
<keyword evidence="6 17" id="KW-0436">Ligase</keyword>
<evidence type="ECO:0000256" key="2">
    <source>
        <dbReference type="ARBA" id="ARBA00009897"/>
    </source>
</evidence>
<accession>A0A397R0S7</accession>
<dbReference type="EMBL" id="QXEV01000025">
    <property type="protein sequence ID" value="RIA65027.1"/>
    <property type="molecule type" value="Genomic_DNA"/>
</dbReference>
<feature type="binding site" evidence="12">
    <location>
        <position position="321"/>
    </location>
    <ligand>
        <name>L-glutamate</name>
        <dbReference type="ChEBI" id="CHEBI:29985"/>
    </ligand>
</feature>
<dbReference type="InterPro" id="IPR008146">
    <property type="entry name" value="Gln_synth_cat_dom"/>
</dbReference>
<evidence type="ECO:0000256" key="7">
    <source>
        <dbReference type="ARBA" id="ARBA00022723"/>
    </source>
</evidence>